<dbReference type="PANTHER" id="PTHR35861:SF1">
    <property type="entry name" value="PHAGE TAIL SHEATH PROTEIN"/>
    <property type="match status" value="1"/>
</dbReference>
<organism evidence="3 4">
    <name type="scientific">Fulvitalea axinellae</name>
    <dbReference type="NCBI Taxonomy" id="1182444"/>
    <lineage>
        <taxon>Bacteria</taxon>
        <taxon>Pseudomonadati</taxon>
        <taxon>Bacteroidota</taxon>
        <taxon>Cytophagia</taxon>
        <taxon>Cytophagales</taxon>
        <taxon>Persicobacteraceae</taxon>
        <taxon>Fulvitalea</taxon>
    </lineage>
</organism>
<dbReference type="AlphaFoldDB" id="A0AAU9CBC1"/>
<sequence>MAQMKTPGVYIKELNAFPNSVVEVSTAVPAFIGYTERAENAGKPLDGMPVRITSLAEFNQYFGGPAPSTFTLAEATAPAEGDEGKSASAPDIKVADKTDGQKGVFKGYDINEVGPNFRLYNSIRLFYQNGGGPCYIVSIGNYSAKSIDPGVLTDGLNPLVKEMEPTMLIIPELTSLESADDAFPVQQAMLGQCQKMQSRISILDVFDGFKERDPDPKVDVINVFRNTVGTNALMYGAAYYPWLHTTIVQDSELGLHNLDDDGLAKLKDLLTIEQTSGLSDEDKGKQAVVDMLSLFDLVMTRGADGDGNEVLAVQDIHNMLITLSPAYNSIITDIKNRLNLLPPSSAMAGIMTMVDATRGVWKAPANVSVNSVIAPTVNISHDEQQDLNVTLQGKSINAIRSFIGEGVLVWGARTLDGNSQDWRYINVRRTMIMLEQSIKAAAKAFVFEPNVAGTWITIKGMIENFLYQQWKNGALAGSQAADAYSVSVGLGSTMTANDILDGIMRITVLVAISRPAEFIEITFQQQMQKS</sequence>
<evidence type="ECO:0000313" key="3">
    <source>
        <dbReference type="EMBL" id="BDD09404.1"/>
    </source>
</evidence>
<evidence type="ECO:0000256" key="1">
    <source>
        <dbReference type="ARBA" id="ARBA00008005"/>
    </source>
</evidence>
<proteinExistence type="inferred from homology"/>
<dbReference type="Proteomes" id="UP001348817">
    <property type="component" value="Chromosome"/>
</dbReference>
<dbReference type="RefSeq" id="WP_338394608.1">
    <property type="nucleotide sequence ID" value="NZ_AP025314.1"/>
</dbReference>
<feature type="domain" description="Tail sheath protein C-terminal" evidence="2">
    <location>
        <begin position="419"/>
        <end position="524"/>
    </location>
</feature>
<evidence type="ECO:0000259" key="2">
    <source>
        <dbReference type="Pfam" id="PF17482"/>
    </source>
</evidence>
<protein>
    <recommendedName>
        <fullName evidence="2">Tail sheath protein C-terminal domain-containing protein</fullName>
    </recommendedName>
</protein>
<name>A0AAU9CBC1_9BACT</name>
<keyword evidence="4" id="KW-1185">Reference proteome</keyword>
<dbReference type="InterPro" id="IPR052042">
    <property type="entry name" value="Tail_sheath_structural"/>
</dbReference>
<dbReference type="Pfam" id="PF17482">
    <property type="entry name" value="Phage_sheath_1C"/>
    <property type="match status" value="1"/>
</dbReference>
<dbReference type="InterPro" id="IPR020287">
    <property type="entry name" value="Tail_sheath_C"/>
</dbReference>
<gene>
    <name evidence="3" type="ORF">FUAX_18360</name>
</gene>
<accession>A0AAU9CBC1</accession>
<dbReference type="EMBL" id="AP025314">
    <property type="protein sequence ID" value="BDD09404.1"/>
    <property type="molecule type" value="Genomic_DNA"/>
</dbReference>
<comment type="similarity">
    <text evidence="1">Belongs to the myoviridae tail sheath protein family.</text>
</comment>
<dbReference type="KEGG" id="fax:FUAX_18360"/>
<reference evidence="3 4" key="1">
    <citation type="submission" date="2021-12" db="EMBL/GenBank/DDBJ databases">
        <title>Genome sequencing of bacteria with rrn-lacking chromosome and rrn-plasmid.</title>
        <authorList>
            <person name="Anda M."/>
            <person name="Iwasaki W."/>
        </authorList>
    </citation>
    <scope>NUCLEOTIDE SEQUENCE [LARGE SCALE GENOMIC DNA]</scope>
    <source>
        <strain evidence="3 4">DSM 100852</strain>
    </source>
</reference>
<dbReference type="PANTHER" id="PTHR35861">
    <property type="match status" value="1"/>
</dbReference>
<dbReference type="Gene3D" id="3.40.50.11780">
    <property type="match status" value="1"/>
</dbReference>
<evidence type="ECO:0000313" key="4">
    <source>
        <dbReference type="Proteomes" id="UP001348817"/>
    </source>
</evidence>